<gene>
    <name evidence="1" type="ORF">BS329_33995</name>
</gene>
<name>A0A1R0KI63_9PSEU</name>
<accession>A0A1R0KI63</accession>
<organism evidence="1 2">
    <name type="scientific">Amycolatopsis coloradensis</name>
    <dbReference type="NCBI Taxonomy" id="76021"/>
    <lineage>
        <taxon>Bacteria</taxon>
        <taxon>Bacillati</taxon>
        <taxon>Actinomycetota</taxon>
        <taxon>Actinomycetes</taxon>
        <taxon>Pseudonocardiales</taxon>
        <taxon>Pseudonocardiaceae</taxon>
        <taxon>Amycolatopsis</taxon>
    </lineage>
</organism>
<evidence type="ECO:0000313" key="2">
    <source>
        <dbReference type="Proteomes" id="UP000187486"/>
    </source>
</evidence>
<dbReference type="AlphaFoldDB" id="A0A1R0KI63"/>
<dbReference type="SMART" id="SM00120">
    <property type="entry name" value="HX"/>
    <property type="match status" value="1"/>
</dbReference>
<dbReference type="STRING" id="76021.BS329_33995"/>
<protein>
    <submittedName>
        <fullName evidence="1">Uncharacterized protein</fullName>
    </submittedName>
</protein>
<comment type="caution">
    <text evidence="1">The sequence shown here is derived from an EMBL/GenBank/DDBJ whole genome shotgun (WGS) entry which is preliminary data.</text>
</comment>
<dbReference type="EMBL" id="MQUQ01000020">
    <property type="protein sequence ID" value="OLZ45437.1"/>
    <property type="molecule type" value="Genomic_DNA"/>
</dbReference>
<keyword evidence="2" id="KW-1185">Reference proteome</keyword>
<reference evidence="1 2" key="1">
    <citation type="submission" date="2016-01" db="EMBL/GenBank/DDBJ databases">
        <title>Amycolatopsis coloradensis genome sequencing and assembly.</title>
        <authorList>
            <person name="Mayilraj S."/>
        </authorList>
    </citation>
    <scope>NUCLEOTIDE SEQUENCE [LARGE SCALE GENOMIC DNA]</scope>
    <source>
        <strain evidence="1 2">DSM 44225</strain>
    </source>
</reference>
<dbReference type="PROSITE" id="PS51642">
    <property type="entry name" value="HEMOPEXIN_2"/>
    <property type="match status" value="1"/>
</dbReference>
<sequence>MDPHRRTEITLKEATTMPMPDSKFHKINAAYALTKAEVINERGGYEIRDDVIVLVQNGTASVAEVKDRKISRWQPAYTPYGFPKATAVLKPHSNLPNPFTQGIDTVFPDYDVGDGRCWVTNGGKIVSYNFKTNKKYGDAQDVKSKFTSIPSGFANGWNAALTCSKNKVWLFNGDKFTALIQDGSTISFSDPKTIAEGWKKGNEQVPLIKDGIDAAVRIPGTNTGYLFRGDKYVEVNTDTGNVVGGEKLIRSYWHGVPYLYPTPDAILRTWRGNEQVFRIVWGRWCFELTRDQMHWSRPPVSTGDAKLLSEVYPKLKDSGYADGVQRGFMPNRGSSEESAYFLRGDKYVTARAGETGSVSENSIGGSLTADNLIPHFTATSSSSIFDSYLKNEKEMRYWEPGKGASRSSGWLSNVRNKLAGSFMDNLQATSRIVLRSYAPADTDIIMISTEPRVAIAFALPGKDKIIHGPHVFNHELPWPTS</sequence>
<evidence type="ECO:0000313" key="1">
    <source>
        <dbReference type="EMBL" id="OLZ45437.1"/>
    </source>
</evidence>
<dbReference type="Gene3D" id="2.110.10.10">
    <property type="entry name" value="Hemopexin-like domain"/>
    <property type="match status" value="2"/>
</dbReference>
<proteinExistence type="predicted"/>
<dbReference type="InterPro" id="IPR036375">
    <property type="entry name" value="Hemopexin-like_dom_sf"/>
</dbReference>
<dbReference type="SUPFAM" id="SSF50923">
    <property type="entry name" value="Hemopexin-like domain"/>
    <property type="match status" value="1"/>
</dbReference>
<dbReference type="Proteomes" id="UP000187486">
    <property type="component" value="Unassembled WGS sequence"/>
</dbReference>
<dbReference type="InterPro" id="IPR018487">
    <property type="entry name" value="Hemopexin-like_repeat"/>
</dbReference>